<dbReference type="OrthoDB" id="9816564at2"/>
<dbReference type="eggNOG" id="COG5610">
    <property type="taxonomic scope" value="Bacteria"/>
</dbReference>
<keyword evidence="2" id="KW-1185">Reference proteome</keyword>
<reference evidence="2" key="1">
    <citation type="submission" date="2010-05" db="EMBL/GenBank/DDBJ databases">
        <title>The complete genome of Truepera radiovictris DSM 17093.</title>
        <authorList>
            <consortium name="US DOE Joint Genome Institute (JGI-PGF)"/>
            <person name="Lucas S."/>
            <person name="Copeland A."/>
            <person name="Lapidus A."/>
            <person name="Glavina del Rio T."/>
            <person name="Dalin E."/>
            <person name="Tice H."/>
            <person name="Bruce D."/>
            <person name="Goodwin L."/>
            <person name="Pitluck S."/>
            <person name="Kyrpides N."/>
            <person name="Mavromatis K."/>
            <person name="Ovchinnikova G."/>
            <person name="Munk A.C."/>
            <person name="Detter J.C."/>
            <person name="Han C."/>
            <person name="Tapia R."/>
            <person name="Land M."/>
            <person name="Hauser L."/>
            <person name="Markowitz V."/>
            <person name="Cheng J.-F."/>
            <person name="Hugenholtz P."/>
            <person name="Woyke T."/>
            <person name="Wu D."/>
            <person name="Tindall B."/>
            <person name="Pomrenke H.G."/>
            <person name="Brambilla E."/>
            <person name="Klenk H.-P."/>
            <person name="Eisen J.A."/>
        </authorList>
    </citation>
    <scope>NUCLEOTIDE SEQUENCE [LARGE SCALE GENOMIC DNA]</scope>
    <source>
        <strain evidence="2">DSM 17093 / CIP 108686 / LMG 22925 / RQ-24</strain>
    </source>
</reference>
<dbReference type="EMBL" id="CP002049">
    <property type="protein sequence ID" value="ADI15543.1"/>
    <property type="molecule type" value="Genomic_DNA"/>
</dbReference>
<organism evidence="1 2">
    <name type="scientific">Truepera radiovictrix (strain DSM 17093 / CIP 108686 / LMG 22925 / RQ-24)</name>
    <dbReference type="NCBI Taxonomy" id="649638"/>
    <lineage>
        <taxon>Bacteria</taxon>
        <taxon>Thermotogati</taxon>
        <taxon>Deinococcota</taxon>
        <taxon>Deinococci</taxon>
        <taxon>Trueperales</taxon>
        <taxon>Trueperaceae</taxon>
        <taxon>Truepera</taxon>
    </lineage>
</organism>
<dbReference type="KEGG" id="tra:Trad_2434"/>
<dbReference type="InterPro" id="IPR023214">
    <property type="entry name" value="HAD_sf"/>
</dbReference>
<dbReference type="NCBIfam" id="TIGR01549">
    <property type="entry name" value="HAD-SF-IA-v1"/>
    <property type="match status" value="1"/>
</dbReference>
<protein>
    <submittedName>
        <fullName evidence="1">Haloacid dehalogenase domain protein hydrolase</fullName>
    </submittedName>
</protein>
<dbReference type="AlphaFoldDB" id="D7CT80"/>
<dbReference type="HOGENOM" id="CLU_017953_3_0_0"/>
<dbReference type="Proteomes" id="UP000000379">
    <property type="component" value="Chromosome"/>
</dbReference>
<dbReference type="GO" id="GO:0016787">
    <property type="term" value="F:hydrolase activity"/>
    <property type="evidence" value="ECO:0007669"/>
    <property type="project" value="UniProtKB-KW"/>
</dbReference>
<proteinExistence type="predicted"/>
<sequence length="721" mass="80040">MKRTAVYSFDVFDTCLVRTVARPTDAFYLLAERVLGVEGGGGCRFGREEVSELARARIEAERAAHRRRSGEEISLADIYAELPDFSAWGVSASAMQEAEVALERDLMRPVAAVRRRVRALREAGARVVFVSDMYLPKDALRAMLVSCGYEVPEDALYVSSDLGLTKRSGNLFKHVLAREGVSAAELLHCGDGVESDFLGARKVGVRAELFTGAQLNRFEKAMLRVPTDRPWVTSQVAGIARAVRLGFDLPEGAEDEARASVEIAASVVAPLLAGFVLWVLEDARARALKRLYFVARDGQVLHKVARALREGVTEKRPEAAARYPEARYLYGSRQAWYLPSAFSLARDEVEFILLTGQSSAPRHNLRRLNLTPEALEAPLRRHGFPPETWEEQLTGEAAERFWRFVEDPEVAPRILAEAERAREVALAYFEQEGLLADDHWALVDVGWTLRTQASLKKLLAAKGQPHLLGYYLGVSKTRFSALAYGQARAYLLEEVEDDVVSGVRTLFQNKGLIDQVFTMADHGSTRGYACTASGRVEPVLSPLPAHPKREAFLRTIQGVAEAFALELGRSAASLYERELRACARLVTGMLIARPTRREARALAWAPISDDPNELRAAPLAKALSARDLYRIVRDVGARVQRARAGRAAAGSRTVPKLFYKDLSWGFSWLEGSVALSGPLAKVALFGFHTLQWASREKKAVASTPIAWWQRLRGGWRTWRRA</sequence>
<keyword evidence="1" id="KW-0378">Hydrolase</keyword>
<name>D7CT80_TRURR</name>
<evidence type="ECO:0000313" key="1">
    <source>
        <dbReference type="EMBL" id="ADI15543.1"/>
    </source>
</evidence>
<reference evidence="1 2" key="2">
    <citation type="journal article" date="2011" name="Stand. Genomic Sci.">
        <title>Complete genome sequence of Truepera radiovictrix type strain (RQ-24).</title>
        <authorList>
            <person name="Ivanova N."/>
            <person name="Rohde C."/>
            <person name="Munk C."/>
            <person name="Nolan M."/>
            <person name="Lucas S."/>
            <person name="Del Rio T.G."/>
            <person name="Tice H."/>
            <person name="Deshpande S."/>
            <person name="Cheng J.F."/>
            <person name="Tapia R."/>
            <person name="Han C."/>
            <person name="Goodwin L."/>
            <person name="Pitluck S."/>
            <person name="Liolios K."/>
            <person name="Mavromatis K."/>
            <person name="Mikhailova N."/>
            <person name="Pati A."/>
            <person name="Chen A."/>
            <person name="Palaniappan K."/>
            <person name="Land M."/>
            <person name="Hauser L."/>
            <person name="Chang Y.J."/>
            <person name="Jeffries C.D."/>
            <person name="Brambilla E."/>
            <person name="Rohde M."/>
            <person name="Goker M."/>
            <person name="Tindall B.J."/>
            <person name="Woyke T."/>
            <person name="Bristow J."/>
            <person name="Eisen J.A."/>
            <person name="Markowitz V."/>
            <person name="Hugenholtz P."/>
            <person name="Kyrpides N.C."/>
            <person name="Klenk H.P."/>
            <person name="Lapidus A."/>
        </authorList>
    </citation>
    <scope>NUCLEOTIDE SEQUENCE [LARGE SCALE GENOMIC DNA]</scope>
    <source>
        <strain evidence="2">DSM 17093 / CIP 108686 / LMG 22925 / RQ-24</strain>
    </source>
</reference>
<dbReference type="STRING" id="649638.Trad_2434"/>
<dbReference type="InterPro" id="IPR036412">
    <property type="entry name" value="HAD-like_sf"/>
</dbReference>
<dbReference type="SUPFAM" id="SSF56784">
    <property type="entry name" value="HAD-like"/>
    <property type="match status" value="1"/>
</dbReference>
<dbReference type="InterPro" id="IPR006439">
    <property type="entry name" value="HAD-SF_hydro_IA"/>
</dbReference>
<accession>D7CT80</accession>
<evidence type="ECO:0000313" key="2">
    <source>
        <dbReference type="Proteomes" id="UP000000379"/>
    </source>
</evidence>
<gene>
    <name evidence="1" type="ordered locus">Trad_2434</name>
</gene>
<dbReference type="RefSeq" id="WP_013178905.1">
    <property type="nucleotide sequence ID" value="NC_014221.1"/>
</dbReference>
<dbReference type="Gene3D" id="3.40.50.1000">
    <property type="entry name" value="HAD superfamily/HAD-like"/>
    <property type="match status" value="1"/>
</dbReference>
<dbReference type="Gene3D" id="1.10.150.400">
    <property type="match status" value="1"/>
</dbReference>